<accession>G7YS14</accession>
<reference evidence="1" key="1">
    <citation type="journal article" date="2011" name="Genome Biol.">
        <title>The draft genome of the carcinogenic human liver fluke Clonorchis sinensis.</title>
        <authorList>
            <person name="Wang X."/>
            <person name="Chen W."/>
            <person name="Huang Y."/>
            <person name="Sun J."/>
            <person name="Men J."/>
            <person name="Liu H."/>
            <person name="Luo F."/>
            <person name="Guo L."/>
            <person name="Lv X."/>
            <person name="Deng C."/>
            <person name="Zhou C."/>
            <person name="Fan Y."/>
            <person name="Li X."/>
            <person name="Huang L."/>
            <person name="Hu Y."/>
            <person name="Liang C."/>
            <person name="Hu X."/>
            <person name="Xu J."/>
            <person name="Yu X."/>
        </authorList>
    </citation>
    <scope>NUCLEOTIDE SEQUENCE [LARGE SCALE GENOMIC DNA]</scope>
    <source>
        <strain evidence="1">Henan</strain>
    </source>
</reference>
<dbReference type="EMBL" id="DF144075">
    <property type="protein sequence ID" value="GAA55744.1"/>
    <property type="molecule type" value="Genomic_DNA"/>
</dbReference>
<evidence type="ECO:0000313" key="2">
    <source>
        <dbReference type="Proteomes" id="UP000008909"/>
    </source>
</evidence>
<dbReference type="Proteomes" id="UP000008909">
    <property type="component" value="Unassembled WGS sequence"/>
</dbReference>
<sequence length="184" mass="20422">MGSVTSYSGTLLDERPENRLPDRKTWHAMPTFVVCCGKSSGRSHATVVEGLLDECFATGAAPTVTTFSLRSDVLVSDREASAVFLASVQFDRLDDANFAASPDLMFWFLIFHSYLLLCPKKGIIPPTSLTCHAFIAYVTNEHYAYQALERFSLAMFQFNVTKLGAITISFHCLDESLEHNCGTY</sequence>
<evidence type="ECO:0000313" key="1">
    <source>
        <dbReference type="EMBL" id="GAA55744.1"/>
    </source>
</evidence>
<reference key="2">
    <citation type="submission" date="2011-10" db="EMBL/GenBank/DDBJ databases">
        <title>The genome and transcriptome sequence of Clonorchis sinensis provide insights into the carcinogenic liver fluke.</title>
        <authorList>
            <person name="Wang X."/>
            <person name="Huang Y."/>
            <person name="Chen W."/>
            <person name="Liu H."/>
            <person name="Guo L."/>
            <person name="Chen Y."/>
            <person name="Luo F."/>
            <person name="Zhou W."/>
            <person name="Sun J."/>
            <person name="Mao Q."/>
            <person name="Liang P."/>
            <person name="Zhou C."/>
            <person name="Tian Y."/>
            <person name="Men J."/>
            <person name="Lv X."/>
            <person name="Huang L."/>
            <person name="Zhou J."/>
            <person name="Hu Y."/>
            <person name="Li R."/>
            <person name="Zhang F."/>
            <person name="Lei H."/>
            <person name="Li X."/>
            <person name="Hu X."/>
            <person name="Liang C."/>
            <person name="Xu J."/>
            <person name="Wu Z."/>
            <person name="Yu X."/>
        </authorList>
    </citation>
    <scope>NUCLEOTIDE SEQUENCE</scope>
    <source>
        <strain>Henan</strain>
    </source>
</reference>
<proteinExistence type="predicted"/>
<keyword evidence="2" id="KW-1185">Reference proteome</keyword>
<organism evidence="1 2">
    <name type="scientific">Clonorchis sinensis</name>
    <name type="common">Chinese liver fluke</name>
    <dbReference type="NCBI Taxonomy" id="79923"/>
    <lineage>
        <taxon>Eukaryota</taxon>
        <taxon>Metazoa</taxon>
        <taxon>Spiralia</taxon>
        <taxon>Lophotrochozoa</taxon>
        <taxon>Platyhelminthes</taxon>
        <taxon>Trematoda</taxon>
        <taxon>Digenea</taxon>
        <taxon>Opisthorchiida</taxon>
        <taxon>Opisthorchiata</taxon>
        <taxon>Opisthorchiidae</taxon>
        <taxon>Clonorchis</taxon>
    </lineage>
</organism>
<name>G7YS14_CLOSI</name>
<dbReference type="AlphaFoldDB" id="G7YS14"/>
<protein>
    <submittedName>
        <fullName evidence="1">Uncharacterized protein</fullName>
    </submittedName>
</protein>
<gene>
    <name evidence="1" type="ORF">CLF_108920</name>
</gene>